<comment type="catalytic activity">
    <reaction evidence="1 14">
        <text>adenosylcob(III)inamide + ATP = adenosylcob(III)inamide phosphate + ADP + H(+)</text>
        <dbReference type="Rhea" id="RHEA:15769"/>
        <dbReference type="ChEBI" id="CHEBI:2480"/>
        <dbReference type="ChEBI" id="CHEBI:15378"/>
        <dbReference type="ChEBI" id="CHEBI:30616"/>
        <dbReference type="ChEBI" id="CHEBI:58502"/>
        <dbReference type="ChEBI" id="CHEBI:456216"/>
        <dbReference type="EC" id="2.7.1.156"/>
    </reaction>
</comment>
<feature type="active site" description="GMP-histidine intermediate" evidence="15">
    <location>
        <position position="52"/>
    </location>
</feature>
<protein>
    <recommendedName>
        <fullName evidence="14">Bifunctional adenosylcobalamin biosynthesis protein</fullName>
        <ecNumber evidence="14">2.7.1.156</ecNumber>
        <ecNumber evidence="14">2.7.7.62</ecNumber>
    </recommendedName>
</protein>
<evidence type="ECO:0000256" key="16">
    <source>
        <dbReference type="PIRSR" id="PIRSR006135-2"/>
    </source>
</evidence>
<dbReference type="InterPro" id="IPR003203">
    <property type="entry name" value="CobU/CobP"/>
</dbReference>
<dbReference type="GO" id="GO:0009236">
    <property type="term" value="P:cobalamin biosynthetic process"/>
    <property type="evidence" value="ECO:0007669"/>
    <property type="project" value="UniProtKB-UniRule"/>
</dbReference>
<keyword evidence="9 14" id="KW-0808">Transferase</keyword>
<keyword evidence="10 14" id="KW-0547">Nucleotide-binding</keyword>
<evidence type="ECO:0000313" key="17">
    <source>
        <dbReference type="EMBL" id="SON48482.1"/>
    </source>
</evidence>
<dbReference type="PANTHER" id="PTHR34848">
    <property type="match status" value="1"/>
</dbReference>
<evidence type="ECO:0000256" key="1">
    <source>
        <dbReference type="ARBA" id="ARBA00000312"/>
    </source>
</evidence>
<comment type="catalytic activity">
    <reaction evidence="2 14">
        <text>adenosylcob(III)inamide phosphate + GTP + H(+) = adenosylcob(III)inamide-GDP + diphosphate</text>
        <dbReference type="Rhea" id="RHEA:22712"/>
        <dbReference type="ChEBI" id="CHEBI:15378"/>
        <dbReference type="ChEBI" id="CHEBI:33019"/>
        <dbReference type="ChEBI" id="CHEBI:37565"/>
        <dbReference type="ChEBI" id="CHEBI:58502"/>
        <dbReference type="ChEBI" id="CHEBI:60487"/>
        <dbReference type="EC" id="2.7.7.62"/>
    </reaction>
</comment>
<keyword evidence="18" id="KW-1185">Reference proteome</keyword>
<dbReference type="SUPFAM" id="SSF52540">
    <property type="entry name" value="P-loop containing nucleoside triphosphate hydrolases"/>
    <property type="match status" value="1"/>
</dbReference>
<dbReference type="NCBIfam" id="NF004469">
    <property type="entry name" value="PRK05800.1"/>
    <property type="match status" value="1"/>
</dbReference>
<proteinExistence type="inferred from homology"/>
<comment type="catalytic activity">
    <reaction evidence="3">
        <text>adenosylcob(III)inamide + GTP = adenosylcob(III)inamide phosphate + GDP + H(+)</text>
        <dbReference type="Rhea" id="RHEA:15765"/>
        <dbReference type="ChEBI" id="CHEBI:2480"/>
        <dbReference type="ChEBI" id="CHEBI:15378"/>
        <dbReference type="ChEBI" id="CHEBI:37565"/>
        <dbReference type="ChEBI" id="CHEBI:58189"/>
        <dbReference type="ChEBI" id="CHEBI:58502"/>
        <dbReference type="EC" id="2.7.1.156"/>
    </reaction>
</comment>
<dbReference type="GO" id="GO:0005524">
    <property type="term" value="F:ATP binding"/>
    <property type="evidence" value="ECO:0007669"/>
    <property type="project" value="UniProtKB-UniRule"/>
</dbReference>
<evidence type="ECO:0000256" key="15">
    <source>
        <dbReference type="PIRSR" id="PIRSR006135-1"/>
    </source>
</evidence>
<evidence type="ECO:0000256" key="8">
    <source>
        <dbReference type="ARBA" id="ARBA00022573"/>
    </source>
</evidence>
<dbReference type="AlphaFoldDB" id="A0A2N8Z9C0"/>
<dbReference type="GO" id="GO:0005525">
    <property type="term" value="F:GTP binding"/>
    <property type="evidence" value="ECO:0007669"/>
    <property type="project" value="UniProtKB-UniRule"/>
</dbReference>
<comment type="pathway">
    <text evidence="6 14">Cofactor biosynthesis; adenosylcobalamin biosynthesis; adenosylcobalamin from cob(II)yrinate a,c-diamide: step 5/7.</text>
</comment>
<dbReference type="UniPathway" id="UPA00148">
    <property type="reaction ID" value="UER00236"/>
</dbReference>
<dbReference type="PANTHER" id="PTHR34848:SF1">
    <property type="entry name" value="BIFUNCTIONAL ADENOSYLCOBALAMIN BIOSYNTHESIS PROTEIN COBU"/>
    <property type="match status" value="1"/>
</dbReference>
<feature type="binding site" evidence="16">
    <location>
        <begin position="36"/>
        <end position="38"/>
    </location>
    <ligand>
        <name>GTP</name>
        <dbReference type="ChEBI" id="CHEBI:37565"/>
    </ligand>
</feature>
<evidence type="ECO:0000256" key="3">
    <source>
        <dbReference type="ARBA" id="ARBA00001522"/>
    </source>
</evidence>
<dbReference type="EMBL" id="LT960611">
    <property type="protein sequence ID" value="SON48482.1"/>
    <property type="molecule type" value="Genomic_DNA"/>
</dbReference>
<evidence type="ECO:0000256" key="11">
    <source>
        <dbReference type="ARBA" id="ARBA00022777"/>
    </source>
</evidence>
<dbReference type="Gene3D" id="3.40.50.300">
    <property type="entry name" value="P-loop containing nucleotide triphosphate hydrolases"/>
    <property type="match status" value="1"/>
</dbReference>
<dbReference type="PIRSF" id="PIRSF006135">
    <property type="entry name" value="CobU"/>
    <property type="match status" value="1"/>
</dbReference>
<evidence type="ECO:0000256" key="2">
    <source>
        <dbReference type="ARBA" id="ARBA00000711"/>
    </source>
</evidence>
<evidence type="ECO:0000256" key="14">
    <source>
        <dbReference type="PIRNR" id="PIRNR006135"/>
    </source>
</evidence>
<name>A0A2N8Z9C0_9VIBR</name>
<evidence type="ECO:0000256" key="6">
    <source>
        <dbReference type="ARBA" id="ARBA00005159"/>
    </source>
</evidence>
<keyword evidence="11 14" id="KW-0418">Kinase</keyword>
<evidence type="ECO:0000256" key="12">
    <source>
        <dbReference type="ARBA" id="ARBA00022840"/>
    </source>
</evidence>
<dbReference type="Proteomes" id="UP000235828">
    <property type="component" value="Chromosome A"/>
</dbReference>
<gene>
    <name evidence="17" type="primary">cobP</name>
    <name evidence="17" type="ORF">VTAP4600_A0503</name>
</gene>
<evidence type="ECO:0000256" key="10">
    <source>
        <dbReference type="ARBA" id="ARBA00022741"/>
    </source>
</evidence>
<evidence type="ECO:0000313" key="18">
    <source>
        <dbReference type="Proteomes" id="UP000235828"/>
    </source>
</evidence>
<evidence type="ECO:0000256" key="5">
    <source>
        <dbReference type="ARBA" id="ARBA00004692"/>
    </source>
</evidence>
<dbReference type="InterPro" id="IPR027417">
    <property type="entry name" value="P-loop_NTPase"/>
</dbReference>
<dbReference type="CDD" id="cd00544">
    <property type="entry name" value="CobU"/>
    <property type="match status" value="1"/>
</dbReference>
<accession>A0A2N8Z9C0</accession>
<keyword evidence="17" id="KW-0548">Nucleotidyltransferase</keyword>
<evidence type="ECO:0000256" key="13">
    <source>
        <dbReference type="ARBA" id="ARBA00023134"/>
    </source>
</evidence>
<keyword evidence="13 14" id="KW-0342">GTP-binding</keyword>
<comment type="pathway">
    <text evidence="5 14">Cofactor biosynthesis; adenosylcobalamin biosynthesis; adenosylcobalamin from cob(II)yrinate a,c-diamide: step 6/7.</text>
</comment>
<dbReference type="EC" id="2.7.1.156" evidence="14"/>
<dbReference type="GO" id="GO:0043752">
    <property type="term" value="F:adenosylcobinamide kinase activity"/>
    <property type="evidence" value="ECO:0007669"/>
    <property type="project" value="UniProtKB-EC"/>
</dbReference>
<dbReference type="EC" id="2.7.7.62" evidence="14"/>
<evidence type="ECO:0000256" key="7">
    <source>
        <dbReference type="ARBA" id="ARBA00007490"/>
    </source>
</evidence>
<keyword evidence="12 14" id="KW-0067">ATP-binding</keyword>
<reference evidence="17 18" key="1">
    <citation type="submission" date="2017-10" db="EMBL/GenBank/DDBJ databases">
        <authorList>
            <person name="Banno H."/>
            <person name="Chua N.-H."/>
        </authorList>
    </citation>
    <scope>NUCLEOTIDE SEQUENCE [LARGE SCALE GENOMIC DNA]</scope>
    <source>
        <strain evidence="17">Vibrio tapetis CECT4600</strain>
    </source>
</reference>
<feature type="binding site" evidence="16">
    <location>
        <position position="85"/>
    </location>
    <ligand>
        <name>GTP</name>
        <dbReference type="ChEBI" id="CHEBI:37565"/>
    </ligand>
</feature>
<feature type="binding site" evidence="16">
    <location>
        <begin position="7"/>
        <end position="14"/>
    </location>
    <ligand>
        <name>GTP</name>
        <dbReference type="ChEBI" id="CHEBI:37565"/>
    </ligand>
</feature>
<comment type="similarity">
    <text evidence="7 14">Belongs to the CobU/CobP family.</text>
</comment>
<evidence type="ECO:0000256" key="9">
    <source>
        <dbReference type="ARBA" id="ARBA00022679"/>
    </source>
</evidence>
<organism evidence="17 18">
    <name type="scientific">Vibrio tapetis subsp. tapetis</name>
    <dbReference type="NCBI Taxonomy" id="1671868"/>
    <lineage>
        <taxon>Bacteria</taxon>
        <taxon>Pseudomonadati</taxon>
        <taxon>Pseudomonadota</taxon>
        <taxon>Gammaproteobacteria</taxon>
        <taxon>Vibrionales</taxon>
        <taxon>Vibrionaceae</taxon>
        <taxon>Vibrio</taxon>
    </lineage>
</organism>
<feature type="binding site" evidence="16">
    <location>
        <position position="64"/>
    </location>
    <ligand>
        <name>GTP</name>
        <dbReference type="ChEBI" id="CHEBI:37565"/>
    </ligand>
</feature>
<keyword evidence="8 14" id="KW-0169">Cobalamin biosynthesis</keyword>
<dbReference type="Pfam" id="PF02283">
    <property type="entry name" value="CobU"/>
    <property type="match status" value="1"/>
</dbReference>
<sequence length="176" mass="19782">MIHLILGGARSGKSSYSEKQSLDVATQHEKQLHYIATAISFDTEMESRIELHQQQRDKRWQLHECPTKVPNLLSCFAHQDVILVDCLTLWLNNVLFELGDDARSQDIERRVDELVNAIAGCKGDIFLVSNEVGLGVIPMGNLTRKFVDHAGWMNQKIARVANNVTFVAAGLPLKMK</sequence>
<dbReference type="KEGG" id="vta:A0503"/>
<evidence type="ECO:0000256" key="4">
    <source>
        <dbReference type="ARBA" id="ARBA00003889"/>
    </source>
</evidence>
<comment type="function">
    <text evidence="4 14">Catalyzes ATP-dependent phosphorylation of adenosylcobinamide and addition of GMP to adenosylcobinamide phosphate.</text>
</comment>
<dbReference type="GO" id="GO:0008820">
    <property type="term" value="F:cobinamide phosphate guanylyltransferase activity"/>
    <property type="evidence" value="ECO:0007669"/>
    <property type="project" value="UniProtKB-UniRule"/>
</dbReference>